<dbReference type="Gene3D" id="3.10.580.10">
    <property type="entry name" value="CBS-domain"/>
    <property type="match status" value="1"/>
</dbReference>
<dbReference type="PROSITE" id="PS51371">
    <property type="entry name" value="CBS"/>
    <property type="match status" value="1"/>
</dbReference>
<name>A0ABT3LZ26_9LEPT</name>
<keyword evidence="4" id="KW-1185">Reference proteome</keyword>
<organism evidence="3 4">
    <name type="scientific">Leptospira limi</name>
    <dbReference type="NCBI Taxonomy" id="2950023"/>
    <lineage>
        <taxon>Bacteria</taxon>
        <taxon>Pseudomonadati</taxon>
        <taxon>Spirochaetota</taxon>
        <taxon>Spirochaetia</taxon>
        <taxon>Leptospirales</taxon>
        <taxon>Leptospiraceae</taxon>
        <taxon>Leptospira</taxon>
    </lineage>
</organism>
<dbReference type="EMBL" id="JAMQPV010000001">
    <property type="protein sequence ID" value="MCW7462974.1"/>
    <property type="molecule type" value="Genomic_DNA"/>
</dbReference>
<sequence>MEISSIETLLIDSESFLKTAMKRLDEAGRRVVFVLDSNSKLLGSLTDGDIRRWILSGGSLDVKVSEICNQNCFFVEQNYDFETVKQRMSESKIDVVPVVDKNHEVKDYLVWELFIENKLTRKLKQKLNHPVVIMAGGKGTRLDPLTKVLPKPLIPVGDKTILEVIIDKFREYDIDDFYLSVNHKSGIIKAYMEELSPPYKVSYVHEEKPLGTAGALKYLEGKLSLPFFVSNCDILIDADYKNIMDHHLNSGNLLTLIASIKHYSIPYGVCEIEKDELVRIQEKPEYNFLVNTGMYVLNPEVFSYIPADTFFHMTDLISAVQAAKGRVGVYPIREGSWTDTGEWDEYKKALNKIGY</sequence>
<proteinExistence type="predicted"/>
<dbReference type="Proteomes" id="UP001209737">
    <property type="component" value="Unassembled WGS sequence"/>
</dbReference>
<evidence type="ECO:0000256" key="1">
    <source>
        <dbReference type="PROSITE-ProRule" id="PRU00703"/>
    </source>
</evidence>
<dbReference type="InterPro" id="IPR005835">
    <property type="entry name" value="NTP_transferase_dom"/>
</dbReference>
<feature type="domain" description="CBS" evidence="2">
    <location>
        <begin position="3"/>
        <end position="62"/>
    </location>
</feature>
<comment type="caution">
    <text evidence="3">The sequence shown here is derived from an EMBL/GenBank/DDBJ whole genome shotgun (WGS) entry which is preliminary data.</text>
</comment>
<dbReference type="SUPFAM" id="SSF53448">
    <property type="entry name" value="Nucleotide-diphospho-sugar transferases"/>
    <property type="match status" value="1"/>
</dbReference>
<evidence type="ECO:0000313" key="4">
    <source>
        <dbReference type="Proteomes" id="UP001209737"/>
    </source>
</evidence>
<gene>
    <name evidence="3" type="ORF">ND812_12820</name>
</gene>
<evidence type="ECO:0000259" key="2">
    <source>
        <dbReference type="PROSITE" id="PS51371"/>
    </source>
</evidence>
<dbReference type="Gene3D" id="3.90.550.10">
    <property type="entry name" value="Spore Coat Polysaccharide Biosynthesis Protein SpsA, Chain A"/>
    <property type="match status" value="1"/>
</dbReference>
<dbReference type="InterPro" id="IPR050486">
    <property type="entry name" value="Mannose-1P_guanyltransferase"/>
</dbReference>
<dbReference type="PANTHER" id="PTHR22572">
    <property type="entry name" value="SUGAR-1-PHOSPHATE GUANYL TRANSFERASE"/>
    <property type="match status" value="1"/>
</dbReference>
<accession>A0ABT3LZ26</accession>
<dbReference type="CDD" id="cd06426">
    <property type="entry name" value="NTP_transferase_like_2"/>
    <property type="match status" value="1"/>
</dbReference>
<dbReference type="RefSeq" id="WP_265375757.1">
    <property type="nucleotide sequence ID" value="NZ_JAMQPV010000001.1"/>
</dbReference>
<dbReference type="InterPro" id="IPR046342">
    <property type="entry name" value="CBS_dom_sf"/>
</dbReference>
<reference evidence="3 4" key="1">
    <citation type="submission" date="2022-06" db="EMBL/GenBank/DDBJ databases">
        <title>Leptospira isolates from biofilms formed at urban environments.</title>
        <authorList>
            <person name="Ribeiro P.S."/>
            <person name="Sousa T."/>
            <person name="Carvalho N."/>
            <person name="Aburjaile F."/>
            <person name="Neves F."/>
            <person name="Oliveira D."/>
            <person name="Blanco L."/>
            <person name="Lima J."/>
            <person name="Costa F."/>
            <person name="Brenig B."/>
            <person name="Soares S."/>
            <person name="Ramos R."/>
            <person name="Goes-Neto A."/>
            <person name="Matiuzzi M."/>
            <person name="Azevedo V."/>
            <person name="Ristow P."/>
        </authorList>
    </citation>
    <scope>NUCLEOTIDE SEQUENCE [LARGE SCALE GENOMIC DNA]</scope>
    <source>
        <strain evidence="3 4">VSF25</strain>
    </source>
</reference>
<dbReference type="Pfam" id="PF00571">
    <property type="entry name" value="CBS"/>
    <property type="match status" value="2"/>
</dbReference>
<dbReference type="Pfam" id="PF00483">
    <property type="entry name" value="NTP_transferase"/>
    <property type="match status" value="1"/>
</dbReference>
<protein>
    <submittedName>
        <fullName evidence="3">Nucleotidyltransferase family protein</fullName>
    </submittedName>
</protein>
<dbReference type="InterPro" id="IPR029044">
    <property type="entry name" value="Nucleotide-diphossugar_trans"/>
</dbReference>
<keyword evidence="1" id="KW-0129">CBS domain</keyword>
<evidence type="ECO:0000313" key="3">
    <source>
        <dbReference type="EMBL" id="MCW7462974.1"/>
    </source>
</evidence>
<dbReference type="InterPro" id="IPR000644">
    <property type="entry name" value="CBS_dom"/>
</dbReference>